<dbReference type="AlphaFoldDB" id="A0A1V8SEK1"/>
<organism evidence="2 3">
    <name type="scientific">Cryoendolithus antarcticus</name>
    <dbReference type="NCBI Taxonomy" id="1507870"/>
    <lineage>
        <taxon>Eukaryota</taxon>
        <taxon>Fungi</taxon>
        <taxon>Dikarya</taxon>
        <taxon>Ascomycota</taxon>
        <taxon>Pezizomycotina</taxon>
        <taxon>Dothideomycetes</taxon>
        <taxon>Dothideomycetidae</taxon>
        <taxon>Cladosporiales</taxon>
        <taxon>Cladosporiaceae</taxon>
        <taxon>Cryoendolithus</taxon>
    </lineage>
</organism>
<feature type="compositionally biased region" description="Pro residues" evidence="1">
    <location>
        <begin position="326"/>
        <end position="339"/>
    </location>
</feature>
<feature type="compositionally biased region" description="Basic and acidic residues" evidence="1">
    <location>
        <begin position="301"/>
        <end position="312"/>
    </location>
</feature>
<evidence type="ECO:0000313" key="3">
    <source>
        <dbReference type="Proteomes" id="UP000192596"/>
    </source>
</evidence>
<name>A0A1V8SEK1_9PEZI</name>
<proteinExistence type="predicted"/>
<comment type="caution">
    <text evidence="2">The sequence shown here is derived from an EMBL/GenBank/DDBJ whole genome shotgun (WGS) entry which is preliminary data.</text>
</comment>
<feature type="region of interest" description="Disordered" evidence="1">
    <location>
        <begin position="109"/>
        <end position="133"/>
    </location>
</feature>
<dbReference type="EMBL" id="NAJO01000056">
    <property type="protein sequence ID" value="OQN97251.1"/>
    <property type="molecule type" value="Genomic_DNA"/>
</dbReference>
<dbReference type="InParanoid" id="A0A1V8SEK1"/>
<protein>
    <submittedName>
        <fullName evidence="2">Uncharacterized protein</fullName>
    </submittedName>
</protein>
<reference evidence="3" key="1">
    <citation type="submission" date="2017-03" db="EMBL/GenBank/DDBJ databases">
        <title>Genomes of endolithic fungi from Antarctica.</title>
        <authorList>
            <person name="Coleine C."/>
            <person name="Masonjones S."/>
            <person name="Stajich J.E."/>
        </authorList>
    </citation>
    <scope>NUCLEOTIDE SEQUENCE [LARGE SCALE GENOMIC DNA]</scope>
    <source>
        <strain evidence="3">CCFEE 5527</strain>
    </source>
</reference>
<feature type="region of interest" description="Disordered" evidence="1">
    <location>
        <begin position="260"/>
        <end position="339"/>
    </location>
</feature>
<evidence type="ECO:0000313" key="2">
    <source>
        <dbReference type="EMBL" id="OQN97251.1"/>
    </source>
</evidence>
<feature type="compositionally biased region" description="Low complexity" evidence="1">
    <location>
        <begin position="119"/>
        <end position="132"/>
    </location>
</feature>
<accession>A0A1V8SEK1</accession>
<evidence type="ECO:0000256" key="1">
    <source>
        <dbReference type="SAM" id="MobiDB-lite"/>
    </source>
</evidence>
<dbReference type="Proteomes" id="UP000192596">
    <property type="component" value="Unassembled WGS sequence"/>
</dbReference>
<keyword evidence="3" id="KW-1185">Reference proteome</keyword>
<gene>
    <name evidence="2" type="ORF">B0A48_16793</name>
</gene>
<feature type="compositionally biased region" description="Polar residues" evidence="1">
    <location>
        <begin position="278"/>
        <end position="296"/>
    </location>
</feature>
<sequence>MSGLSINPTEQQLHPPAVITSSDATFNLGVVQYLQAMADGLSATAQQPQTRALPSVDPGEQNVLHDIHHPIVFPVQQRVARAEDCELTDLEERPVQQPVQQQTPAHQFILPPRQPPVQQPIQQQPQQEQPRLPFDPLPTLQPAFSALPPHALDGDSPEAAFHGVIKIFLRGKTRLHQLEYVSAAQRQAVHDQAHEYAAEFVEEEGLKVWPSQTSGRGKTTTWPKVRLNVEWSVIVDQVAAYIRVFSTLVAPDIIADAVDTGGPSATDEQVAPAASGGEQAQDNSVPALESNTGSASSRKRGREEDGTPSHDSDDIENEPSDSWTPLPQPKQRSPPPSQI</sequence>